<dbReference type="EMBL" id="CP042467">
    <property type="protein sequence ID" value="QED26816.1"/>
    <property type="molecule type" value="Genomic_DNA"/>
</dbReference>
<sequence>MSEIQFGGHVFVVQGDLARLKTDAWFLPSDTNFNLVKSWIPPRWRESVQAPLAEARWESAEKRVLRFDQWPGASMPWLANVGSDQDHTIEWYLDAVTQFVREAAPWARERSNRKKPLLGVPAVGTGMGGKWEEKAAVLSALYSHLLKLVKEFDVDIVYTLYDAPSFAAAQYARERALESNGPIWDLPEELLKVAERLGERARRGELVIFMGSGVSVGAGLPTWNAFLRLLGERAGLSLEELDALESLDAMDAGSLLERRLGGRDNLKAIINEILDVPECSLQHTLLASTPHEAAVTLNYDTLYELAAERVVGKLAVLPHDRGLNAERWLLKLHGCIQRGRLVLSREDYLRFGERRTALAGIVQALLITKHMVFVGFGLRDANFLRILDDVRRSLGDTTSQKELESPIGTVLMVRPEPLRNALFDGDLDLYPMHVPNGKDVDIALAARRLELFLDAMLYHSATRSAFFFDKTFAALLNPSELGFRDELLELVERHQEGLRGNASFEKLLHLLKKSGLNDTRDA</sequence>
<dbReference type="AlphaFoldDB" id="A0A5B8XT49"/>
<name>A0A5B8XT49_9DELT</name>
<accession>A0A5B8XT49</accession>
<dbReference type="KEGG" id="bbae:FRD01_06085"/>
<dbReference type="Proteomes" id="UP000321595">
    <property type="component" value="Chromosome"/>
</dbReference>
<reference evidence="1 2" key="1">
    <citation type="submission" date="2019-08" db="EMBL/GenBank/DDBJ databases">
        <authorList>
            <person name="Liang Q."/>
        </authorList>
    </citation>
    <scope>NUCLEOTIDE SEQUENCE [LARGE SCALE GENOMIC DNA]</scope>
    <source>
        <strain evidence="1 2">V1718</strain>
    </source>
</reference>
<protein>
    <submittedName>
        <fullName evidence="1">SIR2 family protein</fullName>
    </submittedName>
</protein>
<dbReference type="RefSeq" id="WP_146958501.1">
    <property type="nucleotide sequence ID" value="NZ_CP042467.1"/>
</dbReference>
<dbReference type="Pfam" id="PF13289">
    <property type="entry name" value="SIR2_2"/>
    <property type="match status" value="1"/>
</dbReference>
<dbReference type="SUPFAM" id="SSF52467">
    <property type="entry name" value="DHS-like NAD/FAD-binding domain"/>
    <property type="match status" value="1"/>
</dbReference>
<dbReference type="InterPro" id="IPR029035">
    <property type="entry name" value="DHS-like_NAD/FAD-binding_dom"/>
</dbReference>
<evidence type="ECO:0000313" key="1">
    <source>
        <dbReference type="EMBL" id="QED26816.1"/>
    </source>
</evidence>
<dbReference type="OrthoDB" id="5521101at2"/>
<keyword evidence="2" id="KW-1185">Reference proteome</keyword>
<gene>
    <name evidence="1" type="ORF">FRD01_06085</name>
</gene>
<organism evidence="1 2">
    <name type="scientific">Microvenator marinus</name>
    <dbReference type="NCBI Taxonomy" id="2600177"/>
    <lineage>
        <taxon>Bacteria</taxon>
        <taxon>Deltaproteobacteria</taxon>
        <taxon>Bradymonadales</taxon>
        <taxon>Microvenatoraceae</taxon>
        <taxon>Microvenator</taxon>
    </lineage>
</organism>
<proteinExistence type="predicted"/>
<evidence type="ECO:0000313" key="2">
    <source>
        <dbReference type="Proteomes" id="UP000321595"/>
    </source>
</evidence>